<evidence type="ECO:0000313" key="2">
    <source>
        <dbReference type="Proteomes" id="UP000241118"/>
    </source>
</evidence>
<sequence>MMPAMSFTAVWPITDEQDADAADEMTVDSPEDVDTLLRRLAEPGAGPAVIEHQDRPLITDTEGLLGAPGTTKIPDHDVAAAIHRGYGYLTYADPDHDYSTLAGDPASPEYRSEYVDYPAGAGVAVEVLADALKEFLATGERPTGVTWQAA</sequence>
<dbReference type="Proteomes" id="UP000241118">
    <property type="component" value="Unassembled WGS sequence"/>
</dbReference>
<name>A0A2P8I7T9_SACCR</name>
<dbReference type="EMBL" id="PYAX01000006">
    <property type="protein sequence ID" value="PSL54513.1"/>
    <property type="molecule type" value="Genomic_DNA"/>
</dbReference>
<protein>
    <submittedName>
        <fullName evidence="1">Immunity protein Imm1 of predicted polymorphic toxin system</fullName>
    </submittedName>
</protein>
<reference evidence="1 2" key="1">
    <citation type="submission" date="2018-03" db="EMBL/GenBank/DDBJ databases">
        <title>Genomic Encyclopedia of Type Strains, Phase III (KMG-III): the genomes of soil and plant-associated and newly described type strains.</title>
        <authorList>
            <person name="Whitman W."/>
        </authorList>
    </citation>
    <scope>NUCLEOTIDE SEQUENCE [LARGE SCALE GENOMIC DNA]</scope>
    <source>
        <strain evidence="1 2">CGMCC 4.7097</strain>
    </source>
</reference>
<proteinExistence type="predicted"/>
<comment type="caution">
    <text evidence="1">The sequence shown here is derived from an EMBL/GenBank/DDBJ whole genome shotgun (WGS) entry which is preliminary data.</text>
</comment>
<dbReference type="Pfam" id="PF14430">
    <property type="entry name" value="Imm1"/>
    <property type="match status" value="1"/>
</dbReference>
<keyword evidence="2" id="KW-1185">Reference proteome</keyword>
<accession>A0A2P8I7T9</accession>
<gene>
    <name evidence="1" type="ORF">B0I31_10627</name>
</gene>
<dbReference type="AlphaFoldDB" id="A0A2P8I7T9"/>
<evidence type="ECO:0000313" key="1">
    <source>
        <dbReference type="EMBL" id="PSL54513.1"/>
    </source>
</evidence>
<organism evidence="1 2">
    <name type="scientific">Saccharothrix carnea</name>
    <dbReference type="NCBI Taxonomy" id="1280637"/>
    <lineage>
        <taxon>Bacteria</taxon>
        <taxon>Bacillati</taxon>
        <taxon>Actinomycetota</taxon>
        <taxon>Actinomycetes</taxon>
        <taxon>Pseudonocardiales</taxon>
        <taxon>Pseudonocardiaceae</taxon>
        <taxon>Saccharothrix</taxon>
    </lineage>
</organism>
<dbReference type="InterPro" id="IPR025680">
    <property type="entry name" value="DddI"/>
</dbReference>